<evidence type="ECO:0000313" key="12">
    <source>
        <dbReference type="EMBL" id="SEP59645.1"/>
    </source>
</evidence>
<comment type="similarity">
    <text evidence="2">Belongs to the ABC transporter superfamily.</text>
</comment>
<dbReference type="SUPFAM" id="SSF52540">
    <property type="entry name" value="P-loop containing nucleoside triphosphate hydrolases"/>
    <property type="match status" value="1"/>
</dbReference>
<dbReference type="NCBIfam" id="TIGR02204">
    <property type="entry name" value="MsbA_rel"/>
    <property type="match status" value="1"/>
</dbReference>
<evidence type="ECO:0000256" key="5">
    <source>
        <dbReference type="ARBA" id="ARBA00022840"/>
    </source>
</evidence>
<dbReference type="PROSITE" id="PS50893">
    <property type="entry name" value="ABC_TRANSPORTER_2"/>
    <property type="match status" value="1"/>
</dbReference>
<dbReference type="RefSeq" id="WP_092494589.1">
    <property type="nucleotide sequence ID" value="NZ_FOFG01000001.1"/>
</dbReference>
<dbReference type="Pfam" id="PF00005">
    <property type="entry name" value="ABC_tran"/>
    <property type="match status" value="1"/>
</dbReference>
<sequence>MTRNSRDRDEASERTSSRNLRPLRTLLPYLGRYRGRAFAAVVSLLAAALATLSMPVAIRRMIDIGFSAENAAFINRTFLALFLLAAVLALASAARYYLVTTLGERIVADLRRDVFDHVMRLSPAFFDTAHSGEIMSRLTADATQIKSAVGSSASVALRNVVMCLGGVIMMVSTSPHLSALVLLVIPAIVLPMVAFGRSVRKRSRFAQDTLANASAYAAEAIGGVRTVQAFTYERPTGDRFGGMVEASFQAAREATRSRSMLTAFVIFLVFSSIVAVLWWGAHSVLSGQMSAGTLGQFLLYSVLAASSLGELSQVWGEISQASGASGRIAEILATPPAIQAPSRPAALPSPVAGEIRFDRVSFAYGESGPTLHDISLRIRPGERVALVGPSGAGKSTLFSLLMRFYDPLSGTISLDDVDIRSLDPLALRREMALVPQEPTIFGASARENMRFGRPEAEEADIVAAARAARADEFLAALPQGYDTPLGERGVTLSGGQRQRLAIARAILKDAPVLLLDEATSALDAESEAAVQAALETLMQGRTSLVIAHRLATIKSADRILVMDAGRIVEEGTHAGLVARGGLYARLADLQFQSGEPDRPRLQA</sequence>
<keyword evidence="5 12" id="KW-0067">ATP-binding</keyword>
<dbReference type="STRING" id="1855383.SAMN05216548_10145"/>
<dbReference type="EMBL" id="FOFG01000001">
    <property type="protein sequence ID" value="SEP59645.1"/>
    <property type="molecule type" value="Genomic_DNA"/>
</dbReference>
<dbReference type="AlphaFoldDB" id="A0A1H8Z5A9"/>
<dbReference type="InterPro" id="IPR003439">
    <property type="entry name" value="ABC_transporter-like_ATP-bd"/>
</dbReference>
<comment type="function">
    <text evidence="8">Part of an ABC transporter complex. Transmembrane domains (TMD) form a pore in the inner membrane and the ATP-binding domain (NBD) is responsible for energy generation.</text>
</comment>
<evidence type="ECO:0000256" key="9">
    <source>
        <dbReference type="SAM" id="Phobius"/>
    </source>
</evidence>
<evidence type="ECO:0000256" key="7">
    <source>
        <dbReference type="ARBA" id="ARBA00023136"/>
    </source>
</evidence>
<evidence type="ECO:0000256" key="2">
    <source>
        <dbReference type="ARBA" id="ARBA00005417"/>
    </source>
</evidence>
<dbReference type="GO" id="GO:0090374">
    <property type="term" value="P:oligopeptide export from mitochondrion"/>
    <property type="evidence" value="ECO:0007669"/>
    <property type="project" value="TreeGrafter"/>
</dbReference>
<keyword evidence="6 9" id="KW-1133">Transmembrane helix</keyword>
<dbReference type="OrthoDB" id="9804259at2"/>
<dbReference type="PROSITE" id="PS00211">
    <property type="entry name" value="ABC_TRANSPORTER_1"/>
    <property type="match status" value="1"/>
</dbReference>
<evidence type="ECO:0000256" key="4">
    <source>
        <dbReference type="ARBA" id="ARBA00022741"/>
    </source>
</evidence>
<evidence type="ECO:0000256" key="3">
    <source>
        <dbReference type="ARBA" id="ARBA00022692"/>
    </source>
</evidence>
<dbReference type="InterPro" id="IPR011527">
    <property type="entry name" value="ABC1_TM_dom"/>
</dbReference>
<keyword evidence="4" id="KW-0547">Nucleotide-binding</keyword>
<evidence type="ECO:0000259" key="11">
    <source>
        <dbReference type="PROSITE" id="PS50929"/>
    </source>
</evidence>
<evidence type="ECO:0000259" key="10">
    <source>
        <dbReference type="PROSITE" id="PS50893"/>
    </source>
</evidence>
<comment type="subcellular location">
    <subcellularLocation>
        <location evidence="1">Cell membrane</location>
        <topology evidence="1">Multi-pass membrane protein</topology>
    </subcellularLocation>
</comment>
<dbReference type="GO" id="GO:0005524">
    <property type="term" value="F:ATP binding"/>
    <property type="evidence" value="ECO:0007669"/>
    <property type="project" value="UniProtKB-KW"/>
</dbReference>
<dbReference type="CDD" id="cd18575">
    <property type="entry name" value="ABC_6TM_bac_exporter_ABCB8_10_like"/>
    <property type="match status" value="1"/>
</dbReference>
<keyword evidence="13" id="KW-1185">Reference proteome</keyword>
<keyword evidence="3 9" id="KW-0812">Transmembrane</keyword>
<dbReference type="PROSITE" id="PS50929">
    <property type="entry name" value="ABC_TM1F"/>
    <property type="match status" value="1"/>
</dbReference>
<evidence type="ECO:0000313" key="13">
    <source>
        <dbReference type="Proteomes" id="UP000199647"/>
    </source>
</evidence>
<dbReference type="Gene3D" id="1.20.1560.10">
    <property type="entry name" value="ABC transporter type 1, transmembrane domain"/>
    <property type="match status" value="1"/>
</dbReference>
<feature type="transmembrane region" description="Helical" evidence="9">
    <location>
        <begin position="261"/>
        <end position="281"/>
    </location>
</feature>
<feature type="transmembrane region" description="Helical" evidence="9">
    <location>
        <begin position="155"/>
        <end position="171"/>
    </location>
</feature>
<dbReference type="FunFam" id="3.40.50.300:FF:000218">
    <property type="entry name" value="Multidrug ABC transporter ATP-binding protein"/>
    <property type="match status" value="1"/>
</dbReference>
<dbReference type="InterPro" id="IPR017871">
    <property type="entry name" value="ABC_transporter-like_CS"/>
</dbReference>
<protein>
    <submittedName>
        <fullName evidence="12">ATP-binding cassette, subfamily B</fullName>
    </submittedName>
</protein>
<feature type="transmembrane region" description="Helical" evidence="9">
    <location>
        <begin position="78"/>
        <end position="98"/>
    </location>
</feature>
<evidence type="ECO:0000256" key="8">
    <source>
        <dbReference type="ARBA" id="ARBA00024725"/>
    </source>
</evidence>
<gene>
    <name evidence="12" type="ORF">SAMN05216548_10145</name>
</gene>
<feature type="transmembrane region" description="Helical" evidence="9">
    <location>
        <begin position="37"/>
        <end position="58"/>
    </location>
</feature>
<dbReference type="SMART" id="SM00382">
    <property type="entry name" value="AAA"/>
    <property type="match status" value="1"/>
</dbReference>
<reference evidence="12 13" key="1">
    <citation type="submission" date="2016-10" db="EMBL/GenBank/DDBJ databases">
        <authorList>
            <person name="de Groot N.N."/>
        </authorList>
    </citation>
    <scope>NUCLEOTIDE SEQUENCE [LARGE SCALE GENOMIC DNA]</scope>
    <source>
        <strain evidence="12 13">A52C2</strain>
    </source>
</reference>
<keyword evidence="7 9" id="KW-0472">Membrane</keyword>
<organism evidence="12 13">
    <name type="scientific">Faunimonas pinastri</name>
    <dbReference type="NCBI Taxonomy" id="1855383"/>
    <lineage>
        <taxon>Bacteria</taxon>
        <taxon>Pseudomonadati</taxon>
        <taxon>Pseudomonadota</taxon>
        <taxon>Alphaproteobacteria</taxon>
        <taxon>Hyphomicrobiales</taxon>
        <taxon>Afifellaceae</taxon>
        <taxon>Faunimonas</taxon>
    </lineage>
</organism>
<feature type="domain" description="ABC transporter" evidence="10">
    <location>
        <begin position="355"/>
        <end position="589"/>
    </location>
</feature>
<dbReference type="PANTHER" id="PTHR43394:SF1">
    <property type="entry name" value="ATP-BINDING CASSETTE SUB-FAMILY B MEMBER 10, MITOCHONDRIAL"/>
    <property type="match status" value="1"/>
</dbReference>
<evidence type="ECO:0000256" key="6">
    <source>
        <dbReference type="ARBA" id="ARBA00022989"/>
    </source>
</evidence>
<evidence type="ECO:0000256" key="1">
    <source>
        <dbReference type="ARBA" id="ARBA00004651"/>
    </source>
</evidence>
<name>A0A1H8Z5A9_9HYPH</name>
<dbReference type="InterPro" id="IPR011918">
    <property type="entry name" value="ABC_MsbA_ATP-bd"/>
</dbReference>
<dbReference type="Pfam" id="PF00664">
    <property type="entry name" value="ABC_membrane"/>
    <property type="match status" value="1"/>
</dbReference>
<dbReference type="InterPro" id="IPR003593">
    <property type="entry name" value="AAA+_ATPase"/>
</dbReference>
<dbReference type="GO" id="GO:0016887">
    <property type="term" value="F:ATP hydrolysis activity"/>
    <property type="evidence" value="ECO:0007669"/>
    <property type="project" value="InterPro"/>
</dbReference>
<dbReference type="InterPro" id="IPR027417">
    <property type="entry name" value="P-loop_NTPase"/>
</dbReference>
<dbReference type="SUPFAM" id="SSF90123">
    <property type="entry name" value="ABC transporter transmembrane region"/>
    <property type="match status" value="1"/>
</dbReference>
<dbReference type="Gene3D" id="3.40.50.300">
    <property type="entry name" value="P-loop containing nucleotide triphosphate hydrolases"/>
    <property type="match status" value="1"/>
</dbReference>
<feature type="transmembrane region" description="Helical" evidence="9">
    <location>
        <begin position="177"/>
        <end position="195"/>
    </location>
</feature>
<dbReference type="Proteomes" id="UP000199647">
    <property type="component" value="Unassembled WGS sequence"/>
</dbReference>
<dbReference type="InterPro" id="IPR039421">
    <property type="entry name" value="Type_1_exporter"/>
</dbReference>
<dbReference type="GO" id="GO:0015421">
    <property type="term" value="F:ABC-type oligopeptide transporter activity"/>
    <property type="evidence" value="ECO:0007669"/>
    <property type="project" value="TreeGrafter"/>
</dbReference>
<feature type="domain" description="ABC transmembrane type-1" evidence="11">
    <location>
        <begin position="38"/>
        <end position="320"/>
    </location>
</feature>
<accession>A0A1H8Z5A9</accession>
<proteinExistence type="inferred from homology"/>
<dbReference type="PANTHER" id="PTHR43394">
    <property type="entry name" value="ATP-DEPENDENT PERMEASE MDL1, MITOCHONDRIAL"/>
    <property type="match status" value="1"/>
</dbReference>
<dbReference type="InterPro" id="IPR036640">
    <property type="entry name" value="ABC1_TM_sf"/>
</dbReference>
<dbReference type="GO" id="GO:0005886">
    <property type="term" value="C:plasma membrane"/>
    <property type="evidence" value="ECO:0007669"/>
    <property type="project" value="UniProtKB-SubCell"/>
</dbReference>